<evidence type="ECO:0000313" key="2">
    <source>
        <dbReference type="EMBL" id="EEH60736.1"/>
    </source>
</evidence>
<accession>C1MHF9</accession>
<dbReference type="GO" id="GO:0016747">
    <property type="term" value="F:acyltransferase activity, transferring groups other than amino-acyl groups"/>
    <property type="evidence" value="ECO:0007669"/>
    <property type="project" value="InterPro"/>
</dbReference>
<dbReference type="OrthoDB" id="193180at2759"/>
<dbReference type="Pfam" id="PF00583">
    <property type="entry name" value="Acetyltransf_1"/>
    <property type="match status" value="1"/>
</dbReference>
<protein>
    <submittedName>
        <fullName evidence="2">Predicted protein</fullName>
    </submittedName>
</protein>
<organism evidence="3">
    <name type="scientific">Micromonas pusilla (strain CCMP1545)</name>
    <name type="common">Picoplanktonic green alga</name>
    <dbReference type="NCBI Taxonomy" id="564608"/>
    <lineage>
        <taxon>Eukaryota</taxon>
        <taxon>Viridiplantae</taxon>
        <taxon>Chlorophyta</taxon>
        <taxon>Mamiellophyceae</taxon>
        <taxon>Mamiellales</taxon>
        <taxon>Mamiellaceae</taxon>
        <taxon>Micromonas</taxon>
    </lineage>
</organism>
<keyword evidence="3" id="KW-1185">Reference proteome</keyword>
<sequence length="263" mass="28885">MAKQTGELTIVERQVRRMMDARAKEREEELRLENDANALRKAGEARLRELELDGDDDADAANVPVVVELRKMTSIELGMAYAWMRKDEIEYGDDSTKFWSNAAGSVQELFEETHAPGDEALLNSVEPWPKLLGAFARGKPVPVGFAMLKSDGLTVEACGVRQSMRRLGYGRQIAMLCIERARVAAAAGAGPPVYRIDAVPSAVAFWKSLGFRPSKEEDDAYTRVMRKVCGDVSLELAFTGVVNAQTKMVAPVAPEESSDSDSI</sequence>
<dbReference type="SUPFAM" id="SSF55729">
    <property type="entry name" value="Acyl-CoA N-acyltransferases (Nat)"/>
    <property type="match status" value="1"/>
</dbReference>
<dbReference type="AlphaFoldDB" id="C1MHF9"/>
<feature type="domain" description="N-acetyltransferase" evidence="1">
    <location>
        <begin position="89"/>
        <end position="230"/>
    </location>
</feature>
<dbReference type="OMA" id="CFEEERC"/>
<dbReference type="PROSITE" id="PS51186">
    <property type="entry name" value="GNAT"/>
    <property type="match status" value="1"/>
</dbReference>
<evidence type="ECO:0000259" key="1">
    <source>
        <dbReference type="PROSITE" id="PS51186"/>
    </source>
</evidence>
<dbReference type="KEGG" id="mpp:MICPUCDRAFT_46223"/>
<evidence type="ECO:0000313" key="3">
    <source>
        <dbReference type="Proteomes" id="UP000001876"/>
    </source>
</evidence>
<reference evidence="2 3" key="1">
    <citation type="journal article" date="2009" name="Science">
        <title>Green evolution and dynamic adaptations revealed by genomes of the marine picoeukaryotes Micromonas.</title>
        <authorList>
            <person name="Worden A.Z."/>
            <person name="Lee J.H."/>
            <person name="Mock T."/>
            <person name="Rouze P."/>
            <person name="Simmons M.P."/>
            <person name="Aerts A.L."/>
            <person name="Allen A.E."/>
            <person name="Cuvelier M.L."/>
            <person name="Derelle E."/>
            <person name="Everett M.V."/>
            <person name="Foulon E."/>
            <person name="Grimwood J."/>
            <person name="Gundlach H."/>
            <person name="Henrissat B."/>
            <person name="Napoli C."/>
            <person name="McDonald S.M."/>
            <person name="Parker M.S."/>
            <person name="Rombauts S."/>
            <person name="Salamov A."/>
            <person name="Von Dassow P."/>
            <person name="Badger J.H."/>
            <person name="Coutinho P.M."/>
            <person name="Demir E."/>
            <person name="Dubchak I."/>
            <person name="Gentemann C."/>
            <person name="Eikrem W."/>
            <person name="Gready J.E."/>
            <person name="John U."/>
            <person name="Lanier W."/>
            <person name="Lindquist E.A."/>
            <person name="Lucas S."/>
            <person name="Mayer K.F."/>
            <person name="Moreau H."/>
            <person name="Not F."/>
            <person name="Otillar R."/>
            <person name="Panaud O."/>
            <person name="Pangilinan J."/>
            <person name="Paulsen I."/>
            <person name="Piegu B."/>
            <person name="Poliakov A."/>
            <person name="Robbens S."/>
            <person name="Schmutz J."/>
            <person name="Toulza E."/>
            <person name="Wyss T."/>
            <person name="Zelensky A."/>
            <person name="Zhou K."/>
            <person name="Armbrust E.V."/>
            <person name="Bhattacharya D."/>
            <person name="Goodenough U.W."/>
            <person name="Van de Peer Y."/>
            <person name="Grigoriev I.V."/>
        </authorList>
    </citation>
    <scope>NUCLEOTIDE SEQUENCE [LARGE SCALE GENOMIC DNA]</scope>
    <source>
        <strain evidence="2 3">CCMP1545</strain>
    </source>
</reference>
<name>C1MHF9_MICPC</name>
<dbReference type="InterPro" id="IPR016181">
    <property type="entry name" value="Acyl_CoA_acyltransferase"/>
</dbReference>
<dbReference type="EMBL" id="GG663735">
    <property type="protein sequence ID" value="EEH60736.1"/>
    <property type="molecule type" value="Genomic_DNA"/>
</dbReference>
<dbReference type="InterPro" id="IPR000182">
    <property type="entry name" value="GNAT_dom"/>
</dbReference>
<dbReference type="RefSeq" id="XP_003055484.1">
    <property type="nucleotide sequence ID" value="XM_003055438.1"/>
</dbReference>
<dbReference type="Proteomes" id="UP000001876">
    <property type="component" value="Unassembled WGS sequence"/>
</dbReference>
<dbReference type="GeneID" id="9680263"/>
<gene>
    <name evidence="2" type="ORF">MICPUCDRAFT_46223</name>
</gene>
<dbReference type="Gene3D" id="3.40.630.30">
    <property type="match status" value="1"/>
</dbReference>
<proteinExistence type="predicted"/>